<dbReference type="Proteomes" id="UP000298588">
    <property type="component" value="Chromosome"/>
</dbReference>
<dbReference type="EMBL" id="CP039865">
    <property type="protein sequence ID" value="QCK88032.1"/>
    <property type="molecule type" value="Genomic_DNA"/>
</dbReference>
<reference evidence="2 3" key="1">
    <citation type="submission" date="2019-04" db="EMBL/GenBank/DDBJ databases">
        <title>Phreatobacter aquaticus sp. nov.</title>
        <authorList>
            <person name="Choi A."/>
            <person name="Baek K."/>
        </authorList>
    </citation>
    <scope>NUCLEOTIDE SEQUENCE [LARGE SCALE GENOMIC DNA]</scope>
    <source>
        <strain evidence="2 3">NMCR1094</strain>
    </source>
</reference>
<keyword evidence="3" id="KW-1185">Reference proteome</keyword>
<dbReference type="KEGG" id="paqt:E8L99_20875"/>
<evidence type="ECO:0000313" key="2">
    <source>
        <dbReference type="EMBL" id="QCK88032.1"/>
    </source>
</evidence>
<protein>
    <submittedName>
        <fullName evidence="2">Uncharacterized protein</fullName>
    </submittedName>
</protein>
<gene>
    <name evidence="2" type="ORF">E8L99_20875</name>
</gene>
<dbReference type="AlphaFoldDB" id="A0A4D7QVN4"/>
<sequence>MGRSRDYHAEYRRRIERAAVRGLSRSQGRGHARQGEATVRPSKPAGEARERLEAALRILRTKGNQRDAAREARVSAERLRRYLADEKLAERRGRIWVITDRRHREIVAITTTGRARLTVTAFEPASLIGRHLAAVTTFLDTNDASLLAPFIGATVKDVRGKTHILETSPNALYRLAAAGGEGFEQIYRLIN</sequence>
<evidence type="ECO:0000313" key="3">
    <source>
        <dbReference type="Proteomes" id="UP000298588"/>
    </source>
</evidence>
<organism evidence="2 3">
    <name type="scientific">Phreatobacter aquaticus</name>
    <dbReference type="NCBI Taxonomy" id="2570229"/>
    <lineage>
        <taxon>Bacteria</taxon>
        <taxon>Pseudomonadati</taxon>
        <taxon>Pseudomonadota</taxon>
        <taxon>Alphaproteobacteria</taxon>
        <taxon>Hyphomicrobiales</taxon>
        <taxon>Phreatobacteraceae</taxon>
        <taxon>Phreatobacter</taxon>
    </lineage>
</organism>
<feature type="region of interest" description="Disordered" evidence="1">
    <location>
        <begin position="18"/>
        <end position="47"/>
    </location>
</feature>
<proteinExistence type="predicted"/>
<accession>A0A4D7QVN4</accession>
<dbReference type="RefSeq" id="WP_137101360.1">
    <property type="nucleotide sequence ID" value="NZ_CP039865.1"/>
</dbReference>
<dbReference type="OrthoDB" id="7630784at2"/>
<evidence type="ECO:0000256" key="1">
    <source>
        <dbReference type="SAM" id="MobiDB-lite"/>
    </source>
</evidence>
<name>A0A4D7QVN4_9HYPH</name>